<gene>
    <name evidence="8" type="ORF">EHQ49_12490</name>
</gene>
<protein>
    <submittedName>
        <fullName evidence="8">DMT family transporter</fullName>
    </submittedName>
</protein>
<evidence type="ECO:0000256" key="4">
    <source>
        <dbReference type="ARBA" id="ARBA00023136"/>
    </source>
</evidence>
<dbReference type="InterPro" id="IPR037185">
    <property type="entry name" value="EmrE-like"/>
</dbReference>
<comment type="caution">
    <text evidence="8">The sequence shown here is derived from an EMBL/GenBank/DDBJ whole genome shotgun (WGS) entry which is preliminary data.</text>
</comment>
<evidence type="ECO:0000256" key="2">
    <source>
        <dbReference type="ARBA" id="ARBA00022692"/>
    </source>
</evidence>
<feature type="signal peptide" evidence="6">
    <location>
        <begin position="1"/>
        <end position="18"/>
    </location>
</feature>
<name>A0A4R9JEU7_9LEPT</name>
<keyword evidence="3 5" id="KW-1133">Transmembrane helix</keyword>
<feature type="transmembrane region" description="Helical" evidence="5">
    <location>
        <begin position="37"/>
        <end position="57"/>
    </location>
</feature>
<dbReference type="OrthoDB" id="321830at2"/>
<evidence type="ECO:0000256" key="5">
    <source>
        <dbReference type="SAM" id="Phobius"/>
    </source>
</evidence>
<keyword evidence="2 5" id="KW-0812">Transmembrane</keyword>
<evidence type="ECO:0000313" key="9">
    <source>
        <dbReference type="Proteomes" id="UP000298125"/>
    </source>
</evidence>
<dbReference type="Pfam" id="PF00892">
    <property type="entry name" value="EamA"/>
    <property type="match status" value="1"/>
</dbReference>
<keyword evidence="4 5" id="KW-0472">Membrane</keyword>
<keyword evidence="6" id="KW-0732">Signal</keyword>
<evidence type="ECO:0000256" key="6">
    <source>
        <dbReference type="SAM" id="SignalP"/>
    </source>
</evidence>
<evidence type="ECO:0000256" key="3">
    <source>
        <dbReference type="ARBA" id="ARBA00022989"/>
    </source>
</evidence>
<dbReference type="PANTHER" id="PTHR32322:SF9">
    <property type="entry name" value="AMINO-ACID METABOLITE EFFLUX PUMP-RELATED"/>
    <property type="match status" value="1"/>
</dbReference>
<feature type="transmembrane region" description="Helical" evidence="5">
    <location>
        <begin position="232"/>
        <end position="251"/>
    </location>
</feature>
<evidence type="ECO:0000259" key="7">
    <source>
        <dbReference type="Pfam" id="PF00892"/>
    </source>
</evidence>
<feature type="transmembrane region" description="Helical" evidence="5">
    <location>
        <begin position="171"/>
        <end position="190"/>
    </location>
</feature>
<dbReference type="PANTHER" id="PTHR32322">
    <property type="entry name" value="INNER MEMBRANE TRANSPORTER"/>
    <property type="match status" value="1"/>
</dbReference>
<feature type="chain" id="PRO_5020694404" evidence="6">
    <location>
        <begin position="19"/>
        <end position="284"/>
    </location>
</feature>
<proteinExistence type="predicted"/>
<accession>A0A4R9JEU7</accession>
<organism evidence="8 9">
    <name type="scientific">Leptospira perdikensis</name>
    <dbReference type="NCBI Taxonomy" id="2484948"/>
    <lineage>
        <taxon>Bacteria</taxon>
        <taxon>Pseudomonadati</taxon>
        <taxon>Spirochaetota</taxon>
        <taxon>Spirochaetia</taxon>
        <taxon>Leptospirales</taxon>
        <taxon>Leptospiraceae</taxon>
        <taxon>Leptospira</taxon>
    </lineage>
</organism>
<dbReference type="Proteomes" id="UP000298125">
    <property type="component" value="Unassembled WGS sequence"/>
</dbReference>
<evidence type="ECO:0000256" key="1">
    <source>
        <dbReference type="ARBA" id="ARBA00004141"/>
    </source>
</evidence>
<evidence type="ECO:0000313" key="8">
    <source>
        <dbReference type="EMBL" id="TGL39169.1"/>
    </source>
</evidence>
<dbReference type="SUPFAM" id="SSF103481">
    <property type="entry name" value="Multidrug resistance efflux transporter EmrE"/>
    <property type="match status" value="2"/>
</dbReference>
<feature type="domain" description="EamA" evidence="7">
    <location>
        <begin position="147"/>
        <end position="274"/>
    </location>
</feature>
<feature type="transmembrane region" description="Helical" evidence="5">
    <location>
        <begin position="141"/>
        <end position="159"/>
    </location>
</feature>
<dbReference type="GO" id="GO:0016020">
    <property type="term" value="C:membrane"/>
    <property type="evidence" value="ECO:0007669"/>
    <property type="project" value="UniProtKB-SubCell"/>
</dbReference>
<feature type="transmembrane region" description="Helical" evidence="5">
    <location>
        <begin position="69"/>
        <end position="87"/>
    </location>
</feature>
<dbReference type="RefSeq" id="WP_135579926.1">
    <property type="nucleotide sequence ID" value="NZ_RQGA01000013.1"/>
</dbReference>
<sequence length="284" mass="30695">MSKLRIFFLTSFSLIAFAANSLLCRFALKGTEIDASSFTSIRLFSGAITLWLLVCITQRQTTISGNWKSAFALFVYAACFSFAYVGLTAATGALLLFGAVQITMIGFGIWKGERLDFTKFFGIILAFGGLVYLLLPGISSPSLFSSVFMMIAGLAWGIYSLRGGRSKNPTATTAGNFIRAVPFSIILNIVTLEKINIDSYGFLFAVLSGALASGMGYAVWYSVLPFLKSTKASVIQLIVPVIASLGGVIFIAEPLTLRIFVSSLFILFGIALVIFDRFKATLKS</sequence>
<keyword evidence="9" id="KW-1185">Reference proteome</keyword>
<feature type="transmembrane region" description="Helical" evidence="5">
    <location>
        <begin position="93"/>
        <end position="110"/>
    </location>
</feature>
<feature type="transmembrane region" description="Helical" evidence="5">
    <location>
        <begin position="117"/>
        <end position="135"/>
    </location>
</feature>
<feature type="transmembrane region" description="Helical" evidence="5">
    <location>
        <begin position="202"/>
        <end position="220"/>
    </location>
</feature>
<feature type="transmembrane region" description="Helical" evidence="5">
    <location>
        <begin position="257"/>
        <end position="275"/>
    </location>
</feature>
<dbReference type="InterPro" id="IPR000620">
    <property type="entry name" value="EamA_dom"/>
</dbReference>
<dbReference type="EMBL" id="RQGA01000013">
    <property type="protein sequence ID" value="TGL39169.1"/>
    <property type="molecule type" value="Genomic_DNA"/>
</dbReference>
<dbReference type="InterPro" id="IPR050638">
    <property type="entry name" value="AA-Vitamin_Transporters"/>
</dbReference>
<comment type="subcellular location">
    <subcellularLocation>
        <location evidence="1">Membrane</location>
        <topology evidence="1">Multi-pass membrane protein</topology>
    </subcellularLocation>
</comment>
<reference evidence="8" key="1">
    <citation type="journal article" date="2019" name="PLoS Negl. Trop. Dis.">
        <title>Revisiting the worldwide diversity of Leptospira species in the environment.</title>
        <authorList>
            <person name="Vincent A.T."/>
            <person name="Schiettekatte O."/>
            <person name="Bourhy P."/>
            <person name="Veyrier F.J."/>
            <person name="Picardeau M."/>
        </authorList>
    </citation>
    <scope>NUCLEOTIDE SEQUENCE [LARGE SCALE GENOMIC DNA]</scope>
    <source>
        <strain evidence="8">201702692</strain>
    </source>
</reference>
<dbReference type="AlphaFoldDB" id="A0A4R9JEU7"/>